<dbReference type="PANTHER" id="PTHR40094:SF1">
    <property type="entry name" value="UBIQUITIN DOMAIN-CONTAINING PROTEIN"/>
    <property type="match status" value="1"/>
</dbReference>
<evidence type="ECO:0000259" key="1">
    <source>
        <dbReference type="Pfam" id="PF17962"/>
    </source>
</evidence>
<name>A0AAN5PJC7_LEGPN</name>
<reference evidence="3" key="1">
    <citation type="journal article" date="2018" name="Genome Biol.">
        <title>SKESA: strategic k-mer extension for scrupulous assemblies.</title>
        <authorList>
            <person name="Souvorov A."/>
            <person name="Agarwala R."/>
            <person name="Lipman D.J."/>
        </authorList>
    </citation>
    <scope>NUCLEOTIDE SEQUENCE</scope>
    <source>
        <strain evidence="3">AZ00058701</strain>
    </source>
</reference>
<reference evidence="3" key="2">
    <citation type="submission" date="2019-10" db="EMBL/GenBank/DDBJ databases">
        <authorList>
            <consortium name="NCBI Pathogen Detection Project"/>
        </authorList>
    </citation>
    <scope>NUCLEOTIDE SEQUENCE</scope>
    <source>
        <strain evidence="3">AZ00058701</strain>
    </source>
</reference>
<dbReference type="Pfam" id="PF17972">
    <property type="entry name" value="bMG5"/>
    <property type="match status" value="1"/>
</dbReference>
<dbReference type="GO" id="GO:0004866">
    <property type="term" value="F:endopeptidase inhibitor activity"/>
    <property type="evidence" value="ECO:0007669"/>
    <property type="project" value="TreeGrafter"/>
</dbReference>
<dbReference type="InterPro" id="IPR051802">
    <property type="entry name" value="YfhM-like"/>
</dbReference>
<sequence length="266" mass="29880">SVRISEFQPDRMRITSSFEPKPFDGWSSPTDLKAKVDLWNLYGAPAANRRVSGKILLTPQRVQFDNYPDYIFADPLYDPKKPPKIFTENLAEATTNENGQAEFSLNLERFEKATYQLTFFAEGFEPGSGRSVTTQTKTLVSPLPYFIGYKADGDLHFIKQNSVRNVNYIAINPQLGKEDVKNLKIQLISLRPVTTLVKKADGTYQYQSTIQSTVINTNPFEIKESGVNYTLPTNTIGDYSLNVLDKDDSILSQLQFSVVGTSQAPL</sequence>
<dbReference type="AlphaFoldDB" id="A0AAN5PJC7"/>
<proteinExistence type="predicted"/>
<feature type="domain" description="Bacterial Alpha-2-macroglobulin MG5" evidence="2">
    <location>
        <begin position="11"/>
        <end position="142"/>
    </location>
</feature>
<gene>
    <name evidence="3" type="ORF">JBJ86_17320</name>
</gene>
<evidence type="ECO:0000259" key="2">
    <source>
        <dbReference type="Pfam" id="PF17972"/>
    </source>
</evidence>
<organism evidence="3 4">
    <name type="scientific">Legionella pneumophila</name>
    <dbReference type="NCBI Taxonomy" id="446"/>
    <lineage>
        <taxon>Bacteria</taxon>
        <taxon>Pseudomonadati</taxon>
        <taxon>Pseudomonadota</taxon>
        <taxon>Gammaproteobacteria</taxon>
        <taxon>Legionellales</taxon>
        <taxon>Legionellaceae</taxon>
        <taxon>Legionella</taxon>
    </lineage>
</organism>
<dbReference type="PANTHER" id="PTHR40094">
    <property type="entry name" value="ALPHA-2-MACROGLOBULIN HOMOLOG"/>
    <property type="match status" value="1"/>
</dbReference>
<dbReference type="EMBL" id="DACWHX010000238">
    <property type="protein sequence ID" value="HAU1882000.1"/>
    <property type="molecule type" value="Genomic_DNA"/>
</dbReference>
<dbReference type="InterPro" id="IPR041203">
    <property type="entry name" value="Bact_A2M_MG5"/>
</dbReference>
<evidence type="ECO:0000313" key="4">
    <source>
        <dbReference type="Proteomes" id="UP000866496"/>
    </source>
</evidence>
<dbReference type="Pfam" id="PF17962">
    <property type="entry name" value="bMG6"/>
    <property type="match status" value="1"/>
</dbReference>
<feature type="non-terminal residue" evidence="3">
    <location>
        <position position="266"/>
    </location>
</feature>
<dbReference type="InterPro" id="IPR041462">
    <property type="entry name" value="Bact_A2M_MG6"/>
</dbReference>
<feature type="non-terminal residue" evidence="3">
    <location>
        <position position="1"/>
    </location>
</feature>
<protein>
    <submittedName>
        <fullName evidence="3">Alpha-2-macroglobulin</fullName>
    </submittedName>
</protein>
<evidence type="ECO:0000313" key="3">
    <source>
        <dbReference type="EMBL" id="HAU1882000.1"/>
    </source>
</evidence>
<accession>A0AAN5PJC7</accession>
<comment type="caution">
    <text evidence="3">The sequence shown here is derived from an EMBL/GenBank/DDBJ whole genome shotgun (WGS) entry which is preliminary data.</text>
</comment>
<feature type="domain" description="Bacterial Alpha-2-macroglobulin MG6" evidence="1">
    <location>
        <begin position="158"/>
        <end position="258"/>
    </location>
</feature>
<dbReference type="Proteomes" id="UP000866496">
    <property type="component" value="Unassembled WGS sequence"/>
</dbReference>